<keyword evidence="2" id="KW-1185">Reference proteome</keyword>
<dbReference type="Proteomes" id="UP001181693">
    <property type="component" value="Unassembled WGS sequence"/>
</dbReference>
<comment type="caution">
    <text evidence="1">The sequence shown here is derived from an EMBL/GenBank/DDBJ whole genome shotgun (WGS) entry which is preliminary data.</text>
</comment>
<dbReference type="EMBL" id="DYDO01000008">
    <property type="protein sequence ID" value="DBA20276.1"/>
    <property type="molecule type" value="Genomic_DNA"/>
</dbReference>
<gene>
    <name evidence="1" type="ORF">GDO54_015988</name>
</gene>
<reference evidence="1" key="1">
    <citation type="thesis" date="2020" institute="ProQuest LLC" country="789 East Eisenhower Parkway, Ann Arbor, MI, USA">
        <title>Comparative Genomics and Chromosome Evolution.</title>
        <authorList>
            <person name="Mudd A.B."/>
        </authorList>
    </citation>
    <scope>NUCLEOTIDE SEQUENCE</scope>
    <source>
        <strain evidence="1">1538</strain>
        <tissue evidence="1">Blood</tissue>
    </source>
</reference>
<name>A0AAV2ZUF2_PYXAD</name>
<evidence type="ECO:0000313" key="2">
    <source>
        <dbReference type="Proteomes" id="UP001181693"/>
    </source>
</evidence>
<evidence type="ECO:0000313" key="1">
    <source>
        <dbReference type="EMBL" id="DBA20276.1"/>
    </source>
</evidence>
<dbReference type="AlphaFoldDB" id="A0AAV2ZUF2"/>
<protein>
    <submittedName>
        <fullName evidence="1">Uncharacterized protein</fullName>
    </submittedName>
</protein>
<proteinExistence type="predicted"/>
<accession>A0AAV2ZUF2</accession>
<sequence>MNASLATMENHWVWFKHSINFYFVYGIVCCYDICDCSTMYCYSNQQYKLAFWQFLVIIGDGNCSPATTEVLSFMNSLLTRLTTFM</sequence>
<organism evidence="1 2">
    <name type="scientific">Pyxicephalus adspersus</name>
    <name type="common">African bullfrog</name>
    <dbReference type="NCBI Taxonomy" id="30357"/>
    <lineage>
        <taxon>Eukaryota</taxon>
        <taxon>Metazoa</taxon>
        <taxon>Chordata</taxon>
        <taxon>Craniata</taxon>
        <taxon>Vertebrata</taxon>
        <taxon>Euteleostomi</taxon>
        <taxon>Amphibia</taxon>
        <taxon>Batrachia</taxon>
        <taxon>Anura</taxon>
        <taxon>Neobatrachia</taxon>
        <taxon>Ranoidea</taxon>
        <taxon>Pyxicephalidae</taxon>
        <taxon>Pyxicephalinae</taxon>
        <taxon>Pyxicephalus</taxon>
    </lineage>
</organism>